<comment type="caution">
    <text evidence="2">The sequence shown here is derived from an EMBL/GenBank/DDBJ whole genome shotgun (WGS) entry which is preliminary data.</text>
</comment>
<protein>
    <submittedName>
        <fullName evidence="2">Uncharacterized protein</fullName>
    </submittedName>
</protein>
<sequence>MEEPPTLEERQARYTMRPLTPTPYCAHPQTSPSLPGPGQTKMASDRRAPHSTQAAYEAENQQIW</sequence>
<reference evidence="3" key="1">
    <citation type="journal article" date="2020" name="Stud. Mycol.">
        <title>101 Dothideomycetes genomes: A test case for predicting lifestyles and emergence of pathogens.</title>
        <authorList>
            <person name="Haridas S."/>
            <person name="Albert R."/>
            <person name="Binder M."/>
            <person name="Bloem J."/>
            <person name="LaButti K."/>
            <person name="Salamov A."/>
            <person name="Andreopoulos B."/>
            <person name="Baker S."/>
            <person name="Barry K."/>
            <person name="Bills G."/>
            <person name="Bluhm B."/>
            <person name="Cannon C."/>
            <person name="Castanera R."/>
            <person name="Culley D."/>
            <person name="Daum C."/>
            <person name="Ezra D."/>
            <person name="Gonzalez J."/>
            <person name="Henrissat B."/>
            <person name="Kuo A."/>
            <person name="Liang C."/>
            <person name="Lipzen A."/>
            <person name="Lutzoni F."/>
            <person name="Magnuson J."/>
            <person name="Mondo S."/>
            <person name="Nolan M."/>
            <person name="Ohm R."/>
            <person name="Pangilinan J."/>
            <person name="Park H.-J."/>
            <person name="Ramirez L."/>
            <person name="Alfaro M."/>
            <person name="Sun H."/>
            <person name="Tritt A."/>
            <person name="Yoshinaga Y."/>
            <person name="Zwiers L.-H."/>
            <person name="Turgeon B."/>
            <person name="Goodwin S."/>
            <person name="Spatafora J."/>
            <person name="Crous P."/>
            <person name="Grigoriev I."/>
        </authorList>
    </citation>
    <scope>NUCLEOTIDE SEQUENCE [LARGE SCALE GENOMIC DNA]</scope>
    <source>
        <strain evidence="3">CBS 304.66</strain>
    </source>
</reference>
<dbReference type="EMBL" id="ML986684">
    <property type="protein sequence ID" value="KAF2260292.1"/>
    <property type="molecule type" value="Genomic_DNA"/>
</dbReference>
<dbReference type="AlphaFoldDB" id="A0A9P4MZH4"/>
<name>A0A9P4MZH4_9PLEO</name>
<evidence type="ECO:0000313" key="2">
    <source>
        <dbReference type="EMBL" id="KAF2260292.1"/>
    </source>
</evidence>
<evidence type="ECO:0000256" key="1">
    <source>
        <dbReference type="SAM" id="MobiDB-lite"/>
    </source>
</evidence>
<feature type="region of interest" description="Disordered" evidence="1">
    <location>
        <begin position="19"/>
        <end position="64"/>
    </location>
</feature>
<keyword evidence="3" id="KW-1185">Reference proteome</keyword>
<proteinExistence type="predicted"/>
<evidence type="ECO:0000313" key="3">
    <source>
        <dbReference type="Proteomes" id="UP000800093"/>
    </source>
</evidence>
<gene>
    <name evidence="2" type="ORF">CC78DRAFT_536478</name>
</gene>
<accession>A0A9P4MZH4</accession>
<feature type="compositionally biased region" description="Polar residues" evidence="1">
    <location>
        <begin position="50"/>
        <end position="64"/>
    </location>
</feature>
<dbReference type="Proteomes" id="UP000800093">
    <property type="component" value="Unassembled WGS sequence"/>
</dbReference>
<organism evidence="2 3">
    <name type="scientific">Lojkania enalia</name>
    <dbReference type="NCBI Taxonomy" id="147567"/>
    <lineage>
        <taxon>Eukaryota</taxon>
        <taxon>Fungi</taxon>
        <taxon>Dikarya</taxon>
        <taxon>Ascomycota</taxon>
        <taxon>Pezizomycotina</taxon>
        <taxon>Dothideomycetes</taxon>
        <taxon>Pleosporomycetidae</taxon>
        <taxon>Pleosporales</taxon>
        <taxon>Pleosporales incertae sedis</taxon>
        <taxon>Lojkania</taxon>
    </lineage>
</organism>